<reference evidence="8" key="1">
    <citation type="submission" date="2022-10" db="EMBL/GenBank/DDBJ databases">
        <title>WGS of marine actinomycetes from Thailand.</title>
        <authorList>
            <person name="Thawai C."/>
        </authorList>
    </citation>
    <scope>NUCLEOTIDE SEQUENCE</scope>
    <source>
        <strain evidence="8">SW21</strain>
    </source>
</reference>
<evidence type="ECO:0000256" key="6">
    <source>
        <dbReference type="ARBA" id="ARBA00023136"/>
    </source>
</evidence>
<feature type="transmembrane region" description="Helical" evidence="7">
    <location>
        <begin position="38"/>
        <end position="56"/>
    </location>
</feature>
<comment type="caution">
    <text evidence="8">The sequence shown here is derived from an EMBL/GenBank/DDBJ whole genome shotgun (WGS) entry which is preliminary data.</text>
</comment>
<sequence>MDIGSLIAALLLGFVCGAIARALVPNDAFKAMSGWKSWAASTVLGLLGALLGYWIFTGLLGIGDEDKFDWGGIIGALIGSVIVVAVGSAILKRTGTGRRV</sequence>
<protein>
    <submittedName>
        <fullName evidence="8">GlsB/YeaQ/YmgE family stress response membrane protein</fullName>
    </submittedName>
</protein>
<evidence type="ECO:0000256" key="4">
    <source>
        <dbReference type="ARBA" id="ARBA00022692"/>
    </source>
</evidence>
<comment type="similarity">
    <text evidence="2">Belongs to the UPF0410 family.</text>
</comment>
<keyword evidence="3" id="KW-1003">Cell membrane</keyword>
<keyword evidence="9" id="KW-1185">Reference proteome</keyword>
<name>A0A9X3D2L5_9ACTN</name>
<evidence type="ECO:0000313" key="8">
    <source>
        <dbReference type="EMBL" id="MCX2963813.1"/>
    </source>
</evidence>
<feature type="transmembrane region" description="Helical" evidence="7">
    <location>
        <begin position="68"/>
        <end position="91"/>
    </location>
</feature>
<dbReference type="Pfam" id="PF04226">
    <property type="entry name" value="Transgly_assoc"/>
    <property type="match status" value="1"/>
</dbReference>
<dbReference type="Proteomes" id="UP001143347">
    <property type="component" value="Unassembled WGS sequence"/>
</dbReference>
<evidence type="ECO:0000256" key="2">
    <source>
        <dbReference type="ARBA" id="ARBA00011006"/>
    </source>
</evidence>
<accession>A0A9X3D2L5</accession>
<evidence type="ECO:0000256" key="1">
    <source>
        <dbReference type="ARBA" id="ARBA00004651"/>
    </source>
</evidence>
<dbReference type="RefSeq" id="WP_235722747.1">
    <property type="nucleotide sequence ID" value="NZ_JAPKFM010000005.1"/>
</dbReference>
<organism evidence="8 9">
    <name type="scientific">Gordonia aquimaris</name>
    <dbReference type="NCBI Taxonomy" id="2984863"/>
    <lineage>
        <taxon>Bacteria</taxon>
        <taxon>Bacillati</taxon>
        <taxon>Actinomycetota</taxon>
        <taxon>Actinomycetes</taxon>
        <taxon>Mycobacteriales</taxon>
        <taxon>Gordoniaceae</taxon>
        <taxon>Gordonia</taxon>
    </lineage>
</organism>
<dbReference type="AlphaFoldDB" id="A0A9X3D2L5"/>
<keyword evidence="6 7" id="KW-0472">Membrane</keyword>
<evidence type="ECO:0000256" key="7">
    <source>
        <dbReference type="SAM" id="Phobius"/>
    </source>
</evidence>
<keyword evidence="4 7" id="KW-0812">Transmembrane</keyword>
<dbReference type="PANTHER" id="PTHR33884:SF3">
    <property type="entry name" value="UPF0410 PROTEIN YMGE"/>
    <property type="match status" value="1"/>
</dbReference>
<comment type="subcellular location">
    <subcellularLocation>
        <location evidence="1">Cell membrane</location>
        <topology evidence="1">Multi-pass membrane protein</topology>
    </subcellularLocation>
</comment>
<evidence type="ECO:0000256" key="3">
    <source>
        <dbReference type="ARBA" id="ARBA00022475"/>
    </source>
</evidence>
<dbReference type="EMBL" id="JAPKFM010000005">
    <property type="protein sequence ID" value="MCX2963813.1"/>
    <property type="molecule type" value="Genomic_DNA"/>
</dbReference>
<dbReference type="GO" id="GO:0005886">
    <property type="term" value="C:plasma membrane"/>
    <property type="evidence" value="ECO:0007669"/>
    <property type="project" value="UniProtKB-SubCell"/>
</dbReference>
<proteinExistence type="inferred from homology"/>
<evidence type="ECO:0000313" key="9">
    <source>
        <dbReference type="Proteomes" id="UP001143347"/>
    </source>
</evidence>
<evidence type="ECO:0000256" key="5">
    <source>
        <dbReference type="ARBA" id="ARBA00022989"/>
    </source>
</evidence>
<dbReference type="PANTHER" id="PTHR33884">
    <property type="entry name" value="UPF0410 PROTEIN YMGE"/>
    <property type="match status" value="1"/>
</dbReference>
<keyword evidence="5 7" id="KW-1133">Transmembrane helix</keyword>
<gene>
    <name evidence="8" type="ORF">OSB52_06865</name>
</gene>
<dbReference type="InterPro" id="IPR007341">
    <property type="entry name" value="Transgly_assoc"/>
</dbReference>